<dbReference type="AlphaFoldDB" id="A0A9P8UC33"/>
<protein>
    <submittedName>
        <fullName evidence="1">Uncharacterized protein</fullName>
    </submittedName>
</protein>
<dbReference type="OrthoDB" id="1731983at2759"/>
<gene>
    <name evidence="1" type="ORF">BKA67DRAFT_583538</name>
</gene>
<name>A0A9P8UC33_9PEZI</name>
<reference evidence="1" key="1">
    <citation type="journal article" date="2021" name="Nat. Commun.">
        <title>Genetic determinants of endophytism in the Arabidopsis root mycobiome.</title>
        <authorList>
            <person name="Mesny F."/>
            <person name="Miyauchi S."/>
            <person name="Thiergart T."/>
            <person name="Pickel B."/>
            <person name="Atanasova L."/>
            <person name="Karlsson M."/>
            <person name="Huettel B."/>
            <person name="Barry K.W."/>
            <person name="Haridas S."/>
            <person name="Chen C."/>
            <person name="Bauer D."/>
            <person name="Andreopoulos W."/>
            <person name="Pangilinan J."/>
            <person name="LaButti K."/>
            <person name="Riley R."/>
            <person name="Lipzen A."/>
            <person name="Clum A."/>
            <person name="Drula E."/>
            <person name="Henrissat B."/>
            <person name="Kohler A."/>
            <person name="Grigoriev I.V."/>
            <person name="Martin F.M."/>
            <person name="Hacquard S."/>
        </authorList>
    </citation>
    <scope>NUCLEOTIDE SEQUENCE</scope>
    <source>
        <strain evidence="1">MPI-SDFR-AT-0073</strain>
    </source>
</reference>
<keyword evidence="2" id="KW-1185">Reference proteome</keyword>
<organism evidence="1 2">
    <name type="scientific">Truncatella angustata</name>
    <dbReference type="NCBI Taxonomy" id="152316"/>
    <lineage>
        <taxon>Eukaryota</taxon>
        <taxon>Fungi</taxon>
        <taxon>Dikarya</taxon>
        <taxon>Ascomycota</taxon>
        <taxon>Pezizomycotina</taxon>
        <taxon>Sordariomycetes</taxon>
        <taxon>Xylariomycetidae</taxon>
        <taxon>Amphisphaeriales</taxon>
        <taxon>Sporocadaceae</taxon>
        <taxon>Truncatella</taxon>
    </lineage>
</organism>
<dbReference type="Gene3D" id="3.40.50.720">
    <property type="entry name" value="NAD(P)-binding Rossmann-like Domain"/>
    <property type="match status" value="1"/>
</dbReference>
<proteinExistence type="predicted"/>
<comment type="caution">
    <text evidence="1">The sequence shown here is derived from an EMBL/GenBank/DDBJ whole genome shotgun (WGS) entry which is preliminary data.</text>
</comment>
<dbReference type="GeneID" id="70132970"/>
<accession>A0A9P8UC33</accession>
<dbReference type="RefSeq" id="XP_045952720.1">
    <property type="nucleotide sequence ID" value="XM_046104079.1"/>
</dbReference>
<dbReference type="EMBL" id="JAGPXC010000010">
    <property type="protein sequence ID" value="KAH6646206.1"/>
    <property type="molecule type" value="Genomic_DNA"/>
</dbReference>
<evidence type="ECO:0000313" key="1">
    <source>
        <dbReference type="EMBL" id="KAH6646206.1"/>
    </source>
</evidence>
<evidence type="ECO:0000313" key="2">
    <source>
        <dbReference type="Proteomes" id="UP000758603"/>
    </source>
</evidence>
<dbReference type="Proteomes" id="UP000758603">
    <property type="component" value="Unassembled WGS sequence"/>
</dbReference>
<sequence length="73" mass="8348">MPKSSSLQTDTNDYGVHLGLTKLPQEENVLRVGLEPNFYYPQEDVLTEYCRPKNVGGTFLCQAPYWALPRMLL</sequence>